<dbReference type="InterPro" id="IPR011992">
    <property type="entry name" value="EF-hand-dom_pair"/>
</dbReference>
<dbReference type="InterPro" id="IPR041667">
    <property type="entry name" value="Cupin_8"/>
</dbReference>
<dbReference type="HOGENOM" id="CLU_016785_9_3_1"/>
<feature type="domain" description="JmjC" evidence="4">
    <location>
        <begin position="125"/>
        <end position="283"/>
    </location>
</feature>
<dbReference type="PROSITE" id="PS50222">
    <property type="entry name" value="EF_HAND_2"/>
    <property type="match status" value="1"/>
</dbReference>
<evidence type="ECO:0000313" key="5">
    <source>
        <dbReference type="EMBL" id="EDV25230.1"/>
    </source>
</evidence>
<dbReference type="Pfam" id="PF13621">
    <property type="entry name" value="Cupin_8"/>
    <property type="match status" value="1"/>
</dbReference>
<dbReference type="Proteomes" id="UP000009022">
    <property type="component" value="Unassembled WGS sequence"/>
</dbReference>
<name>B3RX19_TRIAD</name>
<dbReference type="InParanoid" id="B3RX19"/>
<dbReference type="GO" id="GO:0016706">
    <property type="term" value="F:2-oxoglutarate-dependent dioxygenase activity"/>
    <property type="evidence" value="ECO:0000318"/>
    <property type="project" value="GO_Central"/>
</dbReference>
<proteinExistence type="predicted"/>
<dbReference type="PANTHER" id="PTHR12461">
    <property type="entry name" value="HYPOXIA-INDUCIBLE FACTOR 1 ALPHA INHIBITOR-RELATED"/>
    <property type="match status" value="1"/>
</dbReference>
<dbReference type="Gene3D" id="2.60.120.650">
    <property type="entry name" value="Cupin"/>
    <property type="match status" value="1"/>
</dbReference>
<keyword evidence="6" id="KW-1185">Reference proteome</keyword>
<dbReference type="FunFam" id="2.60.120.650:FF:000025">
    <property type="entry name" value="Lysine-specific demethylase 8"/>
    <property type="match status" value="1"/>
</dbReference>
<dbReference type="CTD" id="6754333"/>
<dbReference type="AlphaFoldDB" id="B3RX19"/>
<dbReference type="SUPFAM" id="SSF47473">
    <property type="entry name" value="EF-hand"/>
    <property type="match status" value="1"/>
</dbReference>
<dbReference type="KEGG" id="tad:TRIADDRAFT_56963"/>
<dbReference type="PROSITE" id="PS51184">
    <property type="entry name" value="JMJC"/>
    <property type="match status" value="1"/>
</dbReference>
<dbReference type="PhylomeDB" id="B3RX19"/>
<dbReference type="PANTHER" id="PTHR12461:SF18">
    <property type="entry name" value="JMJC DOMAIN-CONTAINING PROTEIN"/>
    <property type="match status" value="1"/>
</dbReference>
<keyword evidence="2" id="KW-0732">Signal</keyword>
<dbReference type="SMART" id="SM00558">
    <property type="entry name" value="JmjC"/>
    <property type="match status" value="1"/>
</dbReference>
<dbReference type="InterPro" id="IPR018247">
    <property type="entry name" value="EF_Hand_1_Ca_BS"/>
</dbReference>
<dbReference type="GO" id="GO:0005509">
    <property type="term" value="F:calcium ion binding"/>
    <property type="evidence" value="ECO:0007669"/>
    <property type="project" value="InterPro"/>
</dbReference>
<reference evidence="5 6" key="1">
    <citation type="journal article" date="2008" name="Nature">
        <title>The Trichoplax genome and the nature of placozoans.</title>
        <authorList>
            <person name="Srivastava M."/>
            <person name="Begovic E."/>
            <person name="Chapman J."/>
            <person name="Putnam N.H."/>
            <person name="Hellsten U."/>
            <person name="Kawashima T."/>
            <person name="Kuo A."/>
            <person name="Mitros T."/>
            <person name="Salamov A."/>
            <person name="Carpenter M.L."/>
            <person name="Signorovitch A.Y."/>
            <person name="Moreno M.A."/>
            <person name="Kamm K."/>
            <person name="Grimwood J."/>
            <person name="Schmutz J."/>
            <person name="Shapiro H."/>
            <person name="Grigoriev I.V."/>
            <person name="Buss L.W."/>
            <person name="Schierwater B."/>
            <person name="Dellaporta S.L."/>
            <person name="Rokhsar D.S."/>
        </authorList>
    </citation>
    <scope>NUCLEOTIDE SEQUENCE [LARGE SCALE GENOMIC DNA]</scope>
    <source>
        <strain evidence="5 6">Grell-BS-1999</strain>
    </source>
</reference>
<evidence type="ECO:0008006" key="7">
    <source>
        <dbReference type="Google" id="ProtNLM"/>
    </source>
</evidence>
<keyword evidence="1" id="KW-0106">Calcium</keyword>
<evidence type="ECO:0000259" key="4">
    <source>
        <dbReference type="PROSITE" id="PS51184"/>
    </source>
</evidence>
<protein>
    <recommendedName>
        <fullName evidence="7">JmjC domain-containing protein</fullName>
    </recommendedName>
</protein>
<feature type="domain" description="EF-hand" evidence="3">
    <location>
        <begin position="314"/>
        <end position="344"/>
    </location>
</feature>
<evidence type="ECO:0000256" key="1">
    <source>
        <dbReference type="ARBA" id="ARBA00022837"/>
    </source>
</evidence>
<dbReference type="GeneID" id="6754333"/>
<accession>B3RX19</accession>
<dbReference type="OrthoDB" id="415358at2759"/>
<dbReference type="InterPro" id="IPR002048">
    <property type="entry name" value="EF_hand_dom"/>
</dbReference>
<feature type="chain" id="PRO_5002798486" description="JmjC domain-containing protein" evidence="2">
    <location>
        <begin position="22"/>
        <end position="386"/>
    </location>
</feature>
<sequence length="386" mass="44294">MNVRILSWTIFFLLSRHHLSAATDDYSLKIGHLKPFGEAGSKVEVQQIDGFPTMKTFFQDYWAKSKPFIMKGAAKSYPAFTLWSDDYFLSFPEASTVNIFAEVQKKENRTLQPKFPTFQEFIQRYNTTQEYMVDKVPKFLQKDLWMPSCIACDTIPHSNHVMWFSSGGTKSVLHFDGYENLNCLLRGSKQFIMIDRKYPNKGFIDKPRGTYSTVDVDRVDLNKFPTLANAEYHFAHMEAGDCIYIPLYWSHHVRSFGHNIAVNVWLEPKNATCIDLSGCQEAKKLTHYSCRRTGLKASLNTEKVVTKINFFIYLDEIFKVFDTNNDGKITSLEVENISQTDIDQLNQFYDHISSTKFEAIATGRVIDSGQDSAPTVKVSSTDQDEL</sequence>
<dbReference type="InterPro" id="IPR003347">
    <property type="entry name" value="JmjC_dom"/>
</dbReference>
<gene>
    <name evidence="5" type="ORF">TRIADDRAFT_56963</name>
</gene>
<organism evidence="5 6">
    <name type="scientific">Trichoplax adhaerens</name>
    <name type="common">Trichoplax reptans</name>
    <dbReference type="NCBI Taxonomy" id="10228"/>
    <lineage>
        <taxon>Eukaryota</taxon>
        <taxon>Metazoa</taxon>
        <taxon>Placozoa</taxon>
        <taxon>Uniplacotomia</taxon>
        <taxon>Trichoplacea</taxon>
        <taxon>Trichoplacidae</taxon>
        <taxon>Trichoplax</taxon>
    </lineage>
</organism>
<evidence type="ECO:0000259" key="3">
    <source>
        <dbReference type="PROSITE" id="PS50222"/>
    </source>
</evidence>
<dbReference type="eggNOG" id="KOG2132">
    <property type="taxonomic scope" value="Eukaryota"/>
</dbReference>
<dbReference type="RefSeq" id="XP_002113120.1">
    <property type="nucleotide sequence ID" value="XM_002113084.1"/>
</dbReference>
<evidence type="ECO:0000313" key="6">
    <source>
        <dbReference type="Proteomes" id="UP000009022"/>
    </source>
</evidence>
<dbReference type="EMBL" id="DS985245">
    <property type="protein sequence ID" value="EDV25230.1"/>
    <property type="molecule type" value="Genomic_DNA"/>
</dbReference>
<dbReference type="PROSITE" id="PS00018">
    <property type="entry name" value="EF_HAND_1"/>
    <property type="match status" value="1"/>
</dbReference>
<dbReference type="SUPFAM" id="SSF51197">
    <property type="entry name" value="Clavaminate synthase-like"/>
    <property type="match status" value="1"/>
</dbReference>
<dbReference type="Gene3D" id="1.10.238.10">
    <property type="entry name" value="EF-hand"/>
    <property type="match status" value="1"/>
</dbReference>
<feature type="signal peptide" evidence="2">
    <location>
        <begin position="1"/>
        <end position="21"/>
    </location>
</feature>
<evidence type="ECO:0000256" key="2">
    <source>
        <dbReference type="SAM" id="SignalP"/>
    </source>
</evidence>